<comment type="caution">
    <text evidence="2">The sequence shown here is derived from an EMBL/GenBank/DDBJ whole genome shotgun (WGS) entry which is preliminary data.</text>
</comment>
<proteinExistence type="predicted"/>
<feature type="compositionally biased region" description="Basic and acidic residues" evidence="1">
    <location>
        <begin position="1"/>
        <end position="14"/>
    </location>
</feature>
<feature type="region of interest" description="Disordered" evidence="1">
    <location>
        <begin position="1"/>
        <end position="20"/>
    </location>
</feature>
<dbReference type="RefSeq" id="WP_345567291.1">
    <property type="nucleotide sequence ID" value="NZ_BAABDQ010000015.1"/>
</dbReference>
<dbReference type="Proteomes" id="UP001500630">
    <property type="component" value="Unassembled WGS sequence"/>
</dbReference>
<name>A0ABP6XV55_9ACTN</name>
<dbReference type="EMBL" id="BAABDQ010000015">
    <property type="protein sequence ID" value="GAA3573060.1"/>
    <property type="molecule type" value="Genomic_DNA"/>
</dbReference>
<protein>
    <recommendedName>
        <fullName evidence="4">FXSXX-COOH protein</fullName>
    </recommendedName>
</protein>
<evidence type="ECO:0000256" key="1">
    <source>
        <dbReference type="SAM" id="MobiDB-lite"/>
    </source>
</evidence>
<organism evidence="2 3">
    <name type="scientific">Nonomuraea rosea</name>
    <dbReference type="NCBI Taxonomy" id="638574"/>
    <lineage>
        <taxon>Bacteria</taxon>
        <taxon>Bacillati</taxon>
        <taxon>Actinomycetota</taxon>
        <taxon>Actinomycetes</taxon>
        <taxon>Streptosporangiales</taxon>
        <taxon>Streptosporangiaceae</taxon>
        <taxon>Nonomuraea</taxon>
    </lineage>
</organism>
<reference evidence="3" key="1">
    <citation type="journal article" date="2019" name="Int. J. Syst. Evol. Microbiol.">
        <title>The Global Catalogue of Microorganisms (GCM) 10K type strain sequencing project: providing services to taxonomists for standard genome sequencing and annotation.</title>
        <authorList>
            <consortium name="The Broad Institute Genomics Platform"/>
            <consortium name="The Broad Institute Genome Sequencing Center for Infectious Disease"/>
            <person name="Wu L."/>
            <person name="Ma J."/>
        </authorList>
    </citation>
    <scope>NUCLEOTIDE SEQUENCE [LARGE SCALE GENOMIC DNA]</scope>
    <source>
        <strain evidence="3">JCM 17326</strain>
    </source>
</reference>
<evidence type="ECO:0000313" key="3">
    <source>
        <dbReference type="Proteomes" id="UP001500630"/>
    </source>
</evidence>
<evidence type="ECO:0000313" key="2">
    <source>
        <dbReference type="EMBL" id="GAA3573060.1"/>
    </source>
</evidence>
<sequence>MERQEDGLHERVDEGDSGLLDLSGASLHDIAALSAEDPSVFGQAVKRALTQSGALLGFNQSI</sequence>
<keyword evidence="3" id="KW-1185">Reference proteome</keyword>
<gene>
    <name evidence="2" type="ORF">GCM10022419_062490</name>
</gene>
<accession>A0ABP6XV55</accession>
<evidence type="ECO:0008006" key="4">
    <source>
        <dbReference type="Google" id="ProtNLM"/>
    </source>
</evidence>